<dbReference type="Pfam" id="PF02661">
    <property type="entry name" value="Fic"/>
    <property type="match status" value="1"/>
</dbReference>
<keyword evidence="2" id="KW-0548">Nucleotidyltransferase</keyword>
<dbReference type="Gene3D" id="1.10.3290.10">
    <property type="entry name" value="Fido-like domain"/>
    <property type="match status" value="1"/>
</dbReference>
<evidence type="ECO:0000256" key="8">
    <source>
        <dbReference type="SAM" id="MobiDB-lite"/>
    </source>
</evidence>
<keyword evidence="11" id="KW-1185">Reference proteome</keyword>
<dbReference type="RefSeq" id="WP_144853367.1">
    <property type="nucleotide sequence ID" value="NZ_VMRJ01000009.1"/>
</dbReference>
<gene>
    <name evidence="10" type="ORF">FNT36_24810</name>
</gene>
<dbReference type="OrthoDB" id="9813719at2"/>
<dbReference type="AlphaFoldDB" id="A0A558BJP3"/>
<dbReference type="InterPro" id="IPR003812">
    <property type="entry name" value="Fido"/>
</dbReference>
<comment type="catalytic activity">
    <reaction evidence="6">
        <text>L-threonyl-[protein] + ATP = 3-O-(5'-adenylyl)-L-threonyl-[protein] + diphosphate</text>
        <dbReference type="Rhea" id="RHEA:54292"/>
        <dbReference type="Rhea" id="RHEA-COMP:11060"/>
        <dbReference type="Rhea" id="RHEA-COMP:13847"/>
        <dbReference type="ChEBI" id="CHEBI:30013"/>
        <dbReference type="ChEBI" id="CHEBI:30616"/>
        <dbReference type="ChEBI" id="CHEBI:33019"/>
        <dbReference type="ChEBI" id="CHEBI:138113"/>
        <dbReference type="EC" id="2.7.7.108"/>
    </reaction>
</comment>
<feature type="compositionally biased region" description="Basic and acidic residues" evidence="8">
    <location>
        <begin position="359"/>
        <end position="383"/>
    </location>
</feature>
<accession>A0A558BJP3</accession>
<comment type="catalytic activity">
    <reaction evidence="7">
        <text>L-tyrosyl-[protein] + ATP = O-(5'-adenylyl)-L-tyrosyl-[protein] + diphosphate</text>
        <dbReference type="Rhea" id="RHEA:54288"/>
        <dbReference type="Rhea" id="RHEA-COMP:10136"/>
        <dbReference type="Rhea" id="RHEA-COMP:13846"/>
        <dbReference type="ChEBI" id="CHEBI:30616"/>
        <dbReference type="ChEBI" id="CHEBI:33019"/>
        <dbReference type="ChEBI" id="CHEBI:46858"/>
        <dbReference type="ChEBI" id="CHEBI:83624"/>
        <dbReference type="EC" id="2.7.7.108"/>
    </reaction>
</comment>
<proteinExistence type="predicted"/>
<dbReference type="EMBL" id="VMRJ01000009">
    <property type="protein sequence ID" value="TVT36737.1"/>
    <property type="molecule type" value="Genomic_DNA"/>
</dbReference>
<keyword evidence="3" id="KW-0547">Nucleotide-binding</keyword>
<evidence type="ECO:0000256" key="7">
    <source>
        <dbReference type="ARBA" id="ARBA00048696"/>
    </source>
</evidence>
<name>A0A558BJP3_9BACT</name>
<feature type="domain" description="Fido" evidence="9">
    <location>
        <begin position="67"/>
        <end position="222"/>
    </location>
</feature>
<sequence length="383" mass="42785">MNSPEQPPLDFTNPADGLLYNFVGATSQSHLDRREHDLSIARLTELRFPKSNAPAPAVPAPPIPAVFNEQYARQLHSYLFQDVYPWAGETRADRNFQGQKKGDREGYFMSYAHYRQISPDLAAVSAQLSQENNLKGLDKDQFVKRAAYYLDHFNHIHAFREGNGRTVQALFFELGKQAGYKLDLTPEFREFNPARDTALIAESSNPRNNIGRLEGLLARLVKPRAGKEAELARDPRQARPLVEPTLAVARIEALRELKASSQAVSIRLNDLRQTKEGDPMHNALFMNVQRHITPKPEGLEQMAPALRRQVEDAAQAPAKVGNGQAQLDRFSRAIDQASLLYAGQGQQLTVLPSAPAVEPEGRKTSAAEEQQKAPEPKRRGPKM</sequence>
<evidence type="ECO:0000313" key="11">
    <source>
        <dbReference type="Proteomes" id="UP000317624"/>
    </source>
</evidence>
<dbReference type="GO" id="GO:0051302">
    <property type="term" value="P:regulation of cell division"/>
    <property type="evidence" value="ECO:0007669"/>
    <property type="project" value="TreeGrafter"/>
</dbReference>
<feature type="region of interest" description="Disordered" evidence="8">
    <location>
        <begin position="350"/>
        <end position="383"/>
    </location>
</feature>
<organism evidence="10 11">
    <name type="scientific">Hymenobacter setariae</name>
    <dbReference type="NCBI Taxonomy" id="2594794"/>
    <lineage>
        <taxon>Bacteria</taxon>
        <taxon>Pseudomonadati</taxon>
        <taxon>Bacteroidota</taxon>
        <taxon>Cytophagia</taxon>
        <taxon>Cytophagales</taxon>
        <taxon>Hymenobacteraceae</taxon>
        <taxon>Hymenobacter</taxon>
    </lineage>
</organism>
<reference evidence="10 11" key="1">
    <citation type="submission" date="2019-07" db="EMBL/GenBank/DDBJ databases">
        <title>Hymenobacter sp. straun FUR1 Genome sequencing and assembly.</title>
        <authorList>
            <person name="Chhetri G."/>
        </authorList>
    </citation>
    <scope>NUCLEOTIDE SEQUENCE [LARGE SCALE GENOMIC DNA]</scope>
    <source>
        <strain evidence="10 11">Fur1</strain>
    </source>
</reference>
<keyword evidence="1" id="KW-0808">Transferase</keyword>
<evidence type="ECO:0000256" key="3">
    <source>
        <dbReference type="ARBA" id="ARBA00022741"/>
    </source>
</evidence>
<dbReference type="Proteomes" id="UP000317624">
    <property type="component" value="Unassembled WGS sequence"/>
</dbReference>
<evidence type="ECO:0000313" key="10">
    <source>
        <dbReference type="EMBL" id="TVT36737.1"/>
    </source>
</evidence>
<evidence type="ECO:0000256" key="1">
    <source>
        <dbReference type="ARBA" id="ARBA00022679"/>
    </source>
</evidence>
<evidence type="ECO:0000256" key="4">
    <source>
        <dbReference type="ARBA" id="ARBA00022840"/>
    </source>
</evidence>
<evidence type="ECO:0000256" key="2">
    <source>
        <dbReference type="ARBA" id="ARBA00022695"/>
    </source>
</evidence>
<evidence type="ECO:0000256" key="6">
    <source>
        <dbReference type="ARBA" id="ARBA00047939"/>
    </source>
</evidence>
<dbReference type="PROSITE" id="PS51459">
    <property type="entry name" value="FIDO"/>
    <property type="match status" value="1"/>
</dbReference>
<keyword evidence="4" id="KW-0067">ATP-binding</keyword>
<comment type="caution">
    <text evidence="10">The sequence shown here is derived from an EMBL/GenBank/DDBJ whole genome shotgun (WGS) entry which is preliminary data.</text>
</comment>
<dbReference type="InterPro" id="IPR036597">
    <property type="entry name" value="Fido-like_dom_sf"/>
</dbReference>
<dbReference type="GO" id="GO:0005524">
    <property type="term" value="F:ATP binding"/>
    <property type="evidence" value="ECO:0007669"/>
    <property type="project" value="UniProtKB-KW"/>
</dbReference>
<dbReference type="PANTHER" id="PTHR39560">
    <property type="entry name" value="PROTEIN ADENYLYLTRANSFERASE FIC-RELATED"/>
    <property type="match status" value="1"/>
</dbReference>
<evidence type="ECO:0000256" key="5">
    <source>
        <dbReference type="ARBA" id="ARBA00034531"/>
    </source>
</evidence>
<dbReference type="EC" id="2.7.7.108" evidence="5"/>
<evidence type="ECO:0000259" key="9">
    <source>
        <dbReference type="PROSITE" id="PS51459"/>
    </source>
</evidence>
<dbReference type="GO" id="GO:0070733">
    <property type="term" value="F:AMPylase activity"/>
    <property type="evidence" value="ECO:0007669"/>
    <property type="project" value="UniProtKB-EC"/>
</dbReference>
<dbReference type="PANTHER" id="PTHR39560:SF1">
    <property type="entry name" value="PROTEIN ADENYLYLTRANSFERASE FIC-RELATED"/>
    <property type="match status" value="1"/>
</dbReference>
<protein>
    <recommendedName>
        <fullName evidence="5">protein adenylyltransferase</fullName>
        <ecNumber evidence="5">2.7.7.108</ecNumber>
    </recommendedName>
</protein>
<dbReference type="SUPFAM" id="SSF140931">
    <property type="entry name" value="Fic-like"/>
    <property type="match status" value="1"/>
</dbReference>